<dbReference type="InterPro" id="IPR025961">
    <property type="entry name" value="Metal_resist"/>
</dbReference>
<proteinExistence type="predicted"/>
<keyword evidence="3" id="KW-1185">Reference proteome</keyword>
<feature type="transmembrane region" description="Helical" evidence="1">
    <location>
        <begin position="18"/>
        <end position="39"/>
    </location>
</feature>
<evidence type="ECO:0000256" key="1">
    <source>
        <dbReference type="SAM" id="Phobius"/>
    </source>
</evidence>
<sequence>MDKDKAETKMGNTAWLKILLGVSLALNLAVAGFFVGAFLRDGTEGGKGQRGPGLGAFGAPYMMALPREDRRDIRREMKASHDASVPSRVERRALFDAVLATLRASPFDAAALQDAASQQAEITVLVQQRAQAAWISAVSRMTDAERMAYAAAVEDILNHGPKKRKP</sequence>
<dbReference type="EMBL" id="CP002623">
    <property type="protein sequence ID" value="AEI94011.1"/>
    <property type="molecule type" value="Genomic_DNA"/>
</dbReference>
<accession>F7ZL00</accession>
<name>F7ZL00_ROSLO</name>
<dbReference type="STRING" id="391595.RLO149_c020300"/>
<reference evidence="2 3" key="1">
    <citation type="journal article" date="2011" name="BMC Genomics">
        <title>Comparative genome analysis and genome-guided physiological analysis of Roseobacter litoralis.</title>
        <authorList>
            <person name="Kalhoefer D."/>
            <person name="Thole S."/>
            <person name="Voget S."/>
            <person name="Lehmann R."/>
            <person name="Liesegang H."/>
            <person name="Wollher A."/>
            <person name="Daniel R."/>
            <person name="Simon M."/>
            <person name="Brinkhoff T."/>
        </authorList>
    </citation>
    <scope>NUCLEOTIDE SEQUENCE [LARGE SCALE GENOMIC DNA]</scope>
    <source>
        <strain evidence="3">ATCC 49566 / DSM 6996 / JCM 21268 / NBRC 15278 / OCh 149</strain>
    </source>
</reference>
<organism evidence="2 3">
    <name type="scientific">Roseobacter litoralis (strain ATCC 49566 / DSM 6996 / JCM 21268 / NBRC 15278 / OCh 149)</name>
    <dbReference type="NCBI Taxonomy" id="391595"/>
    <lineage>
        <taxon>Bacteria</taxon>
        <taxon>Pseudomonadati</taxon>
        <taxon>Pseudomonadota</taxon>
        <taxon>Alphaproteobacteria</taxon>
        <taxon>Rhodobacterales</taxon>
        <taxon>Roseobacteraceae</taxon>
        <taxon>Roseobacter</taxon>
    </lineage>
</organism>
<evidence type="ECO:0000313" key="3">
    <source>
        <dbReference type="Proteomes" id="UP000001353"/>
    </source>
</evidence>
<keyword evidence="1" id="KW-1133">Transmembrane helix</keyword>
<dbReference type="AlphaFoldDB" id="F7ZL00"/>
<dbReference type="HOGENOM" id="CLU_122852_0_0_5"/>
<keyword evidence="1" id="KW-0812">Transmembrane</keyword>
<dbReference type="RefSeq" id="WP_013961938.1">
    <property type="nucleotide sequence ID" value="NC_015730.1"/>
</dbReference>
<keyword evidence="1" id="KW-0472">Membrane</keyword>
<dbReference type="Proteomes" id="UP000001353">
    <property type="component" value="Chromosome"/>
</dbReference>
<dbReference type="Pfam" id="PF13801">
    <property type="entry name" value="Metal_resist"/>
    <property type="match status" value="1"/>
</dbReference>
<gene>
    <name evidence="2" type="ordered locus">RLO149_c020300</name>
</gene>
<dbReference type="OrthoDB" id="7688532at2"/>
<dbReference type="eggNOG" id="ENOG5032ZIM">
    <property type="taxonomic scope" value="Bacteria"/>
</dbReference>
<protein>
    <submittedName>
        <fullName evidence="2">Uncharacterized protein</fullName>
    </submittedName>
</protein>
<evidence type="ECO:0000313" key="2">
    <source>
        <dbReference type="EMBL" id="AEI94011.1"/>
    </source>
</evidence>
<dbReference type="KEGG" id="rli:RLO149_c020300"/>